<evidence type="ECO:0000313" key="4">
    <source>
        <dbReference type="Proteomes" id="UP000315700"/>
    </source>
</evidence>
<feature type="region of interest" description="Disordered" evidence="1">
    <location>
        <begin position="23"/>
        <end position="86"/>
    </location>
</feature>
<reference evidence="3 4" key="1">
    <citation type="submission" date="2019-02" db="EMBL/GenBank/DDBJ databases">
        <title>Deep-cultivation of Planctomycetes and their phenomic and genomic characterization uncovers novel biology.</title>
        <authorList>
            <person name="Wiegand S."/>
            <person name="Jogler M."/>
            <person name="Boedeker C."/>
            <person name="Pinto D."/>
            <person name="Vollmers J."/>
            <person name="Rivas-Marin E."/>
            <person name="Kohn T."/>
            <person name="Peeters S.H."/>
            <person name="Heuer A."/>
            <person name="Rast P."/>
            <person name="Oberbeckmann S."/>
            <person name="Bunk B."/>
            <person name="Jeske O."/>
            <person name="Meyerdierks A."/>
            <person name="Storesund J.E."/>
            <person name="Kallscheuer N."/>
            <person name="Luecker S."/>
            <person name="Lage O.M."/>
            <person name="Pohl T."/>
            <person name="Merkel B.J."/>
            <person name="Hornburger P."/>
            <person name="Mueller R.-W."/>
            <person name="Bruemmer F."/>
            <person name="Labrenz M."/>
            <person name="Spormann A.M."/>
            <person name="Op den Camp H."/>
            <person name="Overmann J."/>
            <person name="Amann R."/>
            <person name="Jetten M.S.M."/>
            <person name="Mascher T."/>
            <person name="Medema M.H."/>
            <person name="Devos D.P."/>
            <person name="Kaster A.-K."/>
            <person name="Ovreas L."/>
            <person name="Rohde M."/>
            <person name="Galperin M.Y."/>
            <person name="Jogler C."/>
        </authorList>
    </citation>
    <scope>NUCLEOTIDE SEQUENCE [LARGE SCALE GENOMIC DNA]</scope>
    <source>
        <strain evidence="3 4">Pan44</strain>
    </source>
</reference>
<keyword evidence="2" id="KW-0732">Signal</keyword>
<name>A0A517SB72_9PLAN</name>
<feature type="compositionally biased region" description="Basic and acidic residues" evidence="1">
    <location>
        <begin position="58"/>
        <end position="76"/>
    </location>
</feature>
<dbReference type="InParanoid" id="A0A517SB72"/>
<dbReference type="Proteomes" id="UP000315700">
    <property type="component" value="Chromosome"/>
</dbReference>
<dbReference type="RefSeq" id="WP_145028523.1">
    <property type="nucleotide sequence ID" value="NZ_CP036271.1"/>
</dbReference>
<dbReference type="KEGG" id="ccos:Pan44_13790"/>
<accession>A0A517SB72</accession>
<protein>
    <submittedName>
        <fullName evidence="3">Uncharacterized protein</fullName>
    </submittedName>
</protein>
<feature type="signal peptide" evidence="2">
    <location>
        <begin position="1"/>
        <end position="27"/>
    </location>
</feature>
<evidence type="ECO:0000313" key="3">
    <source>
        <dbReference type="EMBL" id="QDT53362.1"/>
    </source>
</evidence>
<evidence type="ECO:0000256" key="1">
    <source>
        <dbReference type="SAM" id="MobiDB-lite"/>
    </source>
</evidence>
<feature type="chain" id="PRO_5022059392" evidence="2">
    <location>
        <begin position="28"/>
        <end position="86"/>
    </location>
</feature>
<organism evidence="3 4">
    <name type="scientific">Caulifigura coniformis</name>
    <dbReference type="NCBI Taxonomy" id="2527983"/>
    <lineage>
        <taxon>Bacteria</taxon>
        <taxon>Pseudomonadati</taxon>
        <taxon>Planctomycetota</taxon>
        <taxon>Planctomycetia</taxon>
        <taxon>Planctomycetales</taxon>
        <taxon>Planctomycetaceae</taxon>
        <taxon>Caulifigura</taxon>
    </lineage>
</organism>
<dbReference type="EMBL" id="CP036271">
    <property type="protein sequence ID" value="QDT53362.1"/>
    <property type="molecule type" value="Genomic_DNA"/>
</dbReference>
<dbReference type="AlphaFoldDB" id="A0A517SB72"/>
<proteinExistence type="predicted"/>
<keyword evidence="4" id="KW-1185">Reference proteome</keyword>
<gene>
    <name evidence="3" type="ORF">Pan44_13790</name>
</gene>
<sequence precursor="true">MRKYVARMLVMAAIAGVLSPASGFAQGKSLSPPGASRALAHRVAKGPSKPSPSNRGGRGFDQRMLHAMRNFDRHVSCDPPLRPRSP</sequence>
<evidence type="ECO:0000256" key="2">
    <source>
        <dbReference type="SAM" id="SignalP"/>
    </source>
</evidence>